<evidence type="ECO:0000313" key="5">
    <source>
        <dbReference type="Proteomes" id="UP000185766"/>
    </source>
</evidence>
<dbReference type="PANTHER" id="PTHR13748">
    <property type="entry name" value="COBW-RELATED"/>
    <property type="match status" value="1"/>
</dbReference>
<accession>A0A1H7FD54</accession>
<name>A0A1H7FD54_9GAMM</name>
<comment type="function">
    <text evidence="1">Zinc chaperone that directly transfers zinc cofactor to target proteins, thereby activating them. Zinc is transferred from the CXCC motif in the GTPase domain to the zinc binding site in target proteins in a process requiring GTP hydrolysis.</text>
</comment>
<dbReference type="InterPro" id="IPR011629">
    <property type="entry name" value="CobW-like_C"/>
</dbReference>
<dbReference type="GO" id="GO:0005737">
    <property type="term" value="C:cytoplasm"/>
    <property type="evidence" value="ECO:0007669"/>
    <property type="project" value="TreeGrafter"/>
</dbReference>
<dbReference type="Pfam" id="PF07683">
    <property type="entry name" value="CobW_C"/>
    <property type="match status" value="1"/>
</dbReference>
<sequence length="316" mass="33775">MLVNIPTTLIAGSLGAGKTSVLRYWLANKPADERWAVLINEFGQIGLDAALLEGSGQGAKLAEVAGGCVCCVNGAPLTVTLSRLLRQAKPQRLFIETSGLGHPAALAAQLAAPPWQGVLALQPVCVVLDAERLQRNEPLSEQLEDCLASAAPLLINKSELLSTAERQAVQARFANAQLISHGQTPCPAVLSAAQAGNPLLPSAGAPLGEVWLDPSQPIVAIQQREEGWSIGWRWHPSQRFNLSALSDWLQGQRYLRAKGIVQTVEGAAACNLTPGQAIDWQPSPWRRDSRLELIFSQPQDAPALSQSLRQCCASQA</sequence>
<dbReference type="Gene3D" id="3.40.50.300">
    <property type="entry name" value="P-loop containing nucleotide triphosphate hydrolases"/>
    <property type="match status" value="1"/>
</dbReference>
<dbReference type="Pfam" id="PF02492">
    <property type="entry name" value="cobW"/>
    <property type="match status" value="1"/>
</dbReference>
<dbReference type="InterPro" id="IPR003495">
    <property type="entry name" value="CobW/HypB/UreG_nucleotide-bd"/>
</dbReference>
<feature type="domain" description="CobW/HypB/UreG nucleotide-binding" evidence="2">
    <location>
        <begin position="6"/>
        <end position="171"/>
    </location>
</feature>
<evidence type="ECO:0000313" key="4">
    <source>
        <dbReference type="EMBL" id="SEK23908.1"/>
    </source>
</evidence>
<dbReference type="Proteomes" id="UP000185766">
    <property type="component" value="Unassembled WGS sequence"/>
</dbReference>
<evidence type="ECO:0000259" key="2">
    <source>
        <dbReference type="Pfam" id="PF02492"/>
    </source>
</evidence>
<dbReference type="PANTHER" id="PTHR13748:SF46">
    <property type="entry name" value="ZINC CHAPERONE YEIR"/>
    <property type="match status" value="1"/>
</dbReference>
<organism evidence="4 5">
    <name type="scientific">Atopomonas hussainii</name>
    <dbReference type="NCBI Taxonomy" id="1429083"/>
    <lineage>
        <taxon>Bacteria</taxon>
        <taxon>Pseudomonadati</taxon>
        <taxon>Pseudomonadota</taxon>
        <taxon>Gammaproteobacteria</taxon>
        <taxon>Pseudomonadales</taxon>
        <taxon>Pseudomonadaceae</taxon>
        <taxon>Atopomonas</taxon>
    </lineage>
</organism>
<evidence type="ECO:0000256" key="1">
    <source>
        <dbReference type="ARBA" id="ARBA00045658"/>
    </source>
</evidence>
<dbReference type="EMBL" id="FOAS01000001">
    <property type="protein sequence ID" value="SEK23908.1"/>
    <property type="molecule type" value="Genomic_DNA"/>
</dbReference>
<reference evidence="4 5" key="1">
    <citation type="submission" date="2016-10" db="EMBL/GenBank/DDBJ databases">
        <authorList>
            <person name="de Groot N.N."/>
        </authorList>
    </citation>
    <scope>NUCLEOTIDE SEQUENCE [LARGE SCALE GENOMIC DNA]</scope>
    <source>
        <strain evidence="4 5">JCM 19513</strain>
    </source>
</reference>
<evidence type="ECO:0000259" key="3">
    <source>
        <dbReference type="Pfam" id="PF07683"/>
    </source>
</evidence>
<dbReference type="RefSeq" id="WP_074864186.1">
    <property type="nucleotide sequence ID" value="NZ_FOAS01000001.1"/>
</dbReference>
<dbReference type="InterPro" id="IPR051316">
    <property type="entry name" value="Zinc-reg_GTPase_activator"/>
</dbReference>
<dbReference type="STRING" id="1429083.GCA_001885685_02363"/>
<proteinExistence type="predicted"/>
<gene>
    <name evidence="4" type="ORF">SAMN05216214_101187</name>
</gene>
<dbReference type="AlphaFoldDB" id="A0A1H7FD54"/>
<dbReference type="InterPro" id="IPR027417">
    <property type="entry name" value="P-loop_NTPase"/>
</dbReference>
<protein>
    <submittedName>
        <fullName evidence="4">GTPase, G3E family</fullName>
    </submittedName>
</protein>
<feature type="domain" description="CobW C-terminal" evidence="3">
    <location>
        <begin position="231"/>
        <end position="311"/>
    </location>
</feature>
<dbReference type="SUPFAM" id="SSF52540">
    <property type="entry name" value="P-loop containing nucleoside triphosphate hydrolases"/>
    <property type="match status" value="1"/>
</dbReference>
<keyword evidence="5" id="KW-1185">Reference proteome</keyword>